<protein>
    <submittedName>
        <fullName evidence="2">Murein DD-endopeptidase MepM and murein hydrolase activator NlpD, contain LysM domain</fullName>
    </submittedName>
</protein>
<gene>
    <name evidence="2" type="ORF">SAMN05720469_10827</name>
</gene>
<evidence type="ECO:0000259" key="1">
    <source>
        <dbReference type="Pfam" id="PF01551"/>
    </source>
</evidence>
<organism evidence="2 3">
    <name type="scientific">Fibrobacter intestinalis</name>
    <dbReference type="NCBI Taxonomy" id="28122"/>
    <lineage>
        <taxon>Bacteria</taxon>
        <taxon>Pseudomonadati</taxon>
        <taxon>Fibrobacterota</taxon>
        <taxon>Fibrobacteria</taxon>
        <taxon>Fibrobacterales</taxon>
        <taxon>Fibrobacteraceae</taxon>
        <taxon>Fibrobacter</taxon>
    </lineage>
</organism>
<dbReference type="Proteomes" id="UP000184275">
    <property type="component" value="Unassembled WGS sequence"/>
</dbReference>
<dbReference type="CDD" id="cd12797">
    <property type="entry name" value="M23_peptidase"/>
    <property type="match status" value="1"/>
</dbReference>
<reference evidence="3" key="1">
    <citation type="submission" date="2016-11" db="EMBL/GenBank/DDBJ databases">
        <authorList>
            <person name="Varghese N."/>
            <person name="Submissions S."/>
        </authorList>
    </citation>
    <scope>NUCLEOTIDE SEQUENCE [LARGE SCALE GENOMIC DNA]</scope>
    <source>
        <strain evidence="3">UWOS</strain>
    </source>
</reference>
<dbReference type="RefSeq" id="WP_073303341.1">
    <property type="nucleotide sequence ID" value="NZ_FRAW01000008.1"/>
</dbReference>
<keyword evidence="3" id="KW-1185">Reference proteome</keyword>
<dbReference type="Gene3D" id="2.70.70.10">
    <property type="entry name" value="Glucose Permease (Domain IIA)"/>
    <property type="match status" value="1"/>
</dbReference>
<evidence type="ECO:0000313" key="3">
    <source>
        <dbReference type="Proteomes" id="UP000184275"/>
    </source>
</evidence>
<dbReference type="Pfam" id="PF01551">
    <property type="entry name" value="Peptidase_M23"/>
    <property type="match status" value="1"/>
</dbReference>
<dbReference type="PANTHER" id="PTHR21666">
    <property type="entry name" value="PEPTIDASE-RELATED"/>
    <property type="match status" value="1"/>
</dbReference>
<dbReference type="EMBL" id="FRAW01000008">
    <property type="protein sequence ID" value="SHK50467.1"/>
    <property type="molecule type" value="Genomic_DNA"/>
</dbReference>
<dbReference type="AlphaFoldDB" id="A0A1M6T0M7"/>
<evidence type="ECO:0000313" key="2">
    <source>
        <dbReference type="EMBL" id="SHK50467.1"/>
    </source>
</evidence>
<sequence>MQRKVLDSLIAQGSLVGVIVPKNFRCERLENFAQSFCGTAPFLFVEYSPLEGSPKAFLEKCRVRQQKNEAKNIFVVFRKGFEGEIASLLFSMRILLVFSQGREPLSDELLSALNSFAPFPPQFFWWCAPLPPKKRFPALHSAVRNSVERGFVSVEDVESDASLAAATFLSFLKIRILRENVLDGWPRFFRRFFPLFCVLAAAVPFFISSEWAEQLPLSRNIKSEMLVYAEAPYFDYVFDGKEPLERIARYAVGRFSALVTNAEILDSYIAETLEKNGFPADFWRKNSLRIPPAGVSVRFSIPDSLRNPEYDLIAPAWNYFTGLIADSIAYVTEAYYPKATSKNRKHPAWDVASRPGARILAPFSGKAWTFQDERGGVVIGIADKNRVILFMHCNQLLYLDGQNVMRGDPVATVGTTGHTTGPHVHLVTGFVDARGKKKLGNIRYTVVNPITWFLSGK</sequence>
<dbReference type="GO" id="GO:0004222">
    <property type="term" value="F:metalloendopeptidase activity"/>
    <property type="evidence" value="ECO:0007669"/>
    <property type="project" value="TreeGrafter"/>
</dbReference>
<accession>A0A1M6T0M7</accession>
<keyword evidence="2" id="KW-0378">Hydrolase</keyword>
<dbReference type="SUPFAM" id="SSF51261">
    <property type="entry name" value="Duplicated hybrid motif"/>
    <property type="match status" value="1"/>
</dbReference>
<dbReference type="PANTHER" id="PTHR21666:SF270">
    <property type="entry name" value="MUREIN HYDROLASE ACTIVATOR ENVC"/>
    <property type="match status" value="1"/>
</dbReference>
<feature type="domain" description="M23ase beta-sheet core" evidence="1">
    <location>
        <begin position="345"/>
        <end position="426"/>
    </location>
</feature>
<dbReference type="InterPro" id="IPR016047">
    <property type="entry name" value="M23ase_b-sheet_dom"/>
</dbReference>
<dbReference type="InterPro" id="IPR011055">
    <property type="entry name" value="Dup_hybrid_motif"/>
</dbReference>
<name>A0A1M6T0M7_9BACT</name>
<proteinExistence type="predicted"/>
<dbReference type="InterPro" id="IPR050570">
    <property type="entry name" value="Cell_wall_metabolism_enzyme"/>
</dbReference>